<organism evidence="2">
    <name type="scientific">Prevotella sp. GTC17262</name>
    <dbReference type="NCBI Taxonomy" id="3236797"/>
    <lineage>
        <taxon>Bacteria</taxon>
        <taxon>Pseudomonadati</taxon>
        <taxon>Bacteroidota</taxon>
        <taxon>Bacteroidia</taxon>
        <taxon>Bacteroidales</taxon>
        <taxon>Prevotellaceae</taxon>
        <taxon>Prevotella</taxon>
    </lineage>
</organism>
<evidence type="ECO:0008006" key="3">
    <source>
        <dbReference type="Google" id="ProtNLM"/>
    </source>
</evidence>
<proteinExistence type="predicted"/>
<evidence type="ECO:0000313" key="2">
    <source>
        <dbReference type="EMBL" id="BFO81614.1"/>
    </source>
</evidence>
<dbReference type="EMBL" id="AP035789">
    <property type="protein sequence ID" value="BFO81614.1"/>
    <property type="molecule type" value="Genomic_DNA"/>
</dbReference>
<gene>
    <name evidence="2" type="ORF">GTC17262_18050</name>
</gene>
<accession>A0AB33JJ35</accession>
<sequence>MPKLSFRIEADYQKVARLKEEISKLKQEMKGFDSATSPKSIEELNTQLQGLTRELNTVIGRIAEADAKLMESAARIDKAVDTITKAQEKASKSTVGTADTSTAKAQAAAVEGQAKAYLDLKDEIDTILGTREQNIRQMMQEQNTIKLINAEIAQINKSRRYGSGLTATQSQRLQQLNDSLLTHKQALAEVRQELNNNAKLDIAAVGSMNELSQSLSRMRIAYRALNEDERNSQFGQNLLKSIQEADARIKELDAAIGNHQRNVGNYQGRFNGLNMSVQQIVRELPSATMGINMFFMAISNNLPIMADQIKMAKEFNKEMKAAGSEPVPVWKQLVSSIFSWQTAMMVGITLLTVYGKDIIKWVENLFKANDAQEQARKEAEAFANTIKKSHEDWRNSVAQTAAQQITSYRKMQREWNALGNNLNEKKKFVEANKTAFNQLGFAVNGVSDAERVMAGNTDAVVQSIMARAKAAAYYAQMQEATERYIKQSEYNKGTVKGGGYKRNFKAGQELSVKELEYYEKTYGLHLTNGSIGSTGPLDVKGKAFSTASILTATGAKKLQEAENKDVIRRRRENDKKAKDQFNKYINSLQDGLEAVTKENQDLMKKIGVSEYKGYENTSRENGKADTFDPIKAQNNIDAQKAALSQAQIELENQVEQARIDALHEGSEKTLAAMKLAHKKELEQIDKQKEEYLKKKQEEAEAEFKADPKNKGKKFNASSVTLSADEQAKFDTIKTNVEKKQANEVGEYNKKQAEYITAYLKEYGTIQEQREAITKEYDAKIEAETNKWQKKILAKQKEAALSTFDFNAFQNAINWDVVFGNLTKVSKKALDTMEAQLEAMRSKISAKGTLSADEVNELKTITEAIDKIRQRQATLAPFETISEGIKEYGEDLKRLHEVEKAVSDAGGMMYDKENTLAEAYDKAIKAQDMATVAKLQDVTVTVALTDKTGKVTYQTMKYVNALKLLQQQQNKVTSSSDKLQKGINGAGGTLSDISQIGREAEGLADALGVKLPQGIGTAIDGMGDMGQAMENFDITKPGSFLNIKNYIQFAKGLTNAFKGVGETVGGIFGFGGSGARRMREYQEAVAKYSSLKTVWDDLIDRKKEYLNMSWGVEKNKTQAEIMALQEAETKGIVAEAYAYLGTKDKHHGRSHTNYTWQSDAFSNGEYSDRHDHNNEAFWEQLTRQMYAAGFTKDKGGNKLNLTEAADFFNLTYDELLKIMQLYPERWAAMSEQMRGYLKEYMNSLKSAEDFAQEQKDAVIGSISDISNALKSLVDDTDTSMDNLMEAFDKTANAQVWNELTKNGGDYYKRMEAYQKHYQDAVADGHLSVDDKQRLEDEYKSIYADLNAAYDRRKAELGTERSDNQSATANGATEITYEQANNIVALTTAGNITREQIKDRLTLMNATMDDIRALMNQSPTSASYVSDTRQIINNSYAPQIQVSFPKEEMQDIKHDVRELRGIVDEIRSHGVERLLVQQQATDDIARIAKNGTEIKSYVSDIKKDTKNL</sequence>
<protein>
    <recommendedName>
        <fullName evidence="3">Phage tail tape measure protein</fullName>
    </recommendedName>
</protein>
<name>A0AB33JJ35_9BACT</name>
<evidence type="ECO:0000256" key="1">
    <source>
        <dbReference type="SAM" id="Coils"/>
    </source>
</evidence>
<keyword evidence="1" id="KW-0175">Coiled coil</keyword>
<feature type="coiled-coil region" evidence="1">
    <location>
        <begin position="636"/>
        <end position="701"/>
    </location>
</feature>
<feature type="coiled-coil region" evidence="1">
    <location>
        <begin position="8"/>
        <end position="61"/>
    </location>
</feature>
<feature type="coiled-coil region" evidence="1">
    <location>
        <begin position="173"/>
        <end position="262"/>
    </location>
</feature>
<reference evidence="2" key="1">
    <citation type="submission" date="2024-07" db="EMBL/GenBank/DDBJ databases">
        <title>Complete genome sequence of Prevotella sp. YM-2024 GTC17262.</title>
        <authorList>
            <person name="Hayashi M."/>
            <person name="Muto Y."/>
            <person name="Tanaka K."/>
            <person name="Niwa H."/>
        </authorList>
    </citation>
    <scope>NUCLEOTIDE SEQUENCE</scope>
    <source>
        <strain evidence="2">GTC17262</strain>
    </source>
</reference>